<feature type="chain" id="PRO_5002866811" evidence="2">
    <location>
        <begin position="23"/>
        <end position="333"/>
    </location>
</feature>
<dbReference type="Proteomes" id="UP000000753">
    <property type="component" value="Chromosome"/>
</dbReference>
<proteinExistence type="predicted"/>
<evidence type="ECO:0000256" key="1">
    <source>
        <dbReference type="SAM" id="MobiDB-lite"/>
    </source>
</evidence>
<keyword evidence="4" id="KW-1185">Reference proteome</keyword>
<dbReference type="KEGG" id="swp:swp_2158"/>
<accession>B8CLY5</accession>
<name>B8CLY5_SHEPW</name>
<evidence type="ECO:0000313" key="3">
    <source>
        <dbReference type="EMBL" id="ACJ28909.1"/>
    </source>
</evidence>
<protein>
    <submittedName>
        <fullName evidence="3">Uncharacterized protein</fullName>
    </submittedName>
</protein>
<evidence type="ECO:0000256" key="2">
    <source>
        <dbReference type="SAM" id="SignalP"/>
    </source>
</evidence>
<feature type="signal peptide" evidence="2">
    <location>
        <begin position="1"/>
        <end position="22"/>
    </location>
</feature>
<dbReference type="EMBL" id="CP000472">
    <property type="protein sequence ID" value="ACJ28909.1"/>
    <property type="molecule type" value="Genomic_DNA"/>
</dbReference>
<evidence type="ECO:0000313" key="4">
    <source>
        <dbReference type="Proteomes" id="UP000000753"/>
    </source>
</evidence>
<dbReference type="eggNOG" id="ENOG502Z8U7">
    <property type="taxonomic scope" value="Bacteria"/>
</dbReference>
<keyword evidence="2" id="KW-0732">Signal</keyword>
<feature type="region of interest" description="Disordered" evidence="1">
    <location>
        <begin position="36"/>
        <end position="60"/>
    </location>
</feature>
<dbReference type="OrthoDB" id="5442820at2"/>
<organism evidence="3 4">
    <name type="scientific">Shewanella piezotolerans (strain WP3 / JCM 13877)</name>
    <dbReference type="NCBI Taxonomy" id="225849"/>
    <lineage>
        <taxon>Bacteria</taxon>
        <taxon>Pseudomonadati</taxon>
        <taxon>Pseudomonadota</taxon>
        <taxon>Gammaproteobacteria</taxon>
        <taxon>Alteromonadales</taxon>
        <taxon>Shewanellaceae</taxon>
        <taxon>Shewanella</taxon>
    </lineage>
</organism>
<dbReference type="STRING" id="225849.swp_2158"/>
<dbReference type="AlphaFoldDB" id="B8CLY5"/>
<gene>
    <name evidence="3" type="ordered locus">swp_2158</name>
</gene>
<sequence>MIKRQGWTVRKVLWIPVLSFFAAEICASEHQTEMAKHAPKPVETKVINSSEPPKTEESSTADLIWNGVTSSFMLPLETWDTDTPWYKRWSASVAVGYPLVDTPAVIPANATTGPSNQNLTASLSLKYSIIGNWFISATAYHYFDKELQQAWNPDFTYVFGYSDWRPYTFSLLYSNYGGNRFSPEPGGKHTEFSQGTWALGWKFPITKPFIDWFSFTDEGAMGCQLDYNYTPEYFDLASIEYKTSHQTISLGCKYSIVGNWYVNGTAFYYLDSSQKQPWNPDFTYGFGYFDWHPGTITIQYNNYSGNRWNSADRGADTGRFKDGSISISYSFDF</sequence>
<dbReference type="HOGENOM" id="CLU_833923_0_0_6"/>
<reference evidence="3 4" key="1">
    <citation type="journal article" date="2008" name="PLoS ONE">
        <title>Environmental adaptation: genomic analysis of the piezotolerant and psychrotolerant deep-sea iron reducing bacterium Shewanella piezotolerans WP3.</title>
        <authorList>
            <person name="Wang F."/>
            <person name="Wang J."/>
            <person name="Jian H."/>
            <person name="Zhang B."/>
            <person name="Li S."/>
            <person name="Wang F."/>
            <person name="Zeng X."/>
            <person name="Gao L."/>
            <person name="Bartlett D.H."/>
            <person name="Yu J."/>
            <person name="Hu S."/>
            <person name="Xiao X."/>
        </authorList>
    </citation>
    <scope>NUCLEOTIDE SEQUENCE [LARGE SCALE GENOMIC DNA]</scope>
    <source>
        <strain evidence="4">WP3 / JCM 13877</strain>
    </source>
</reference>